<dbReference type="Proteomes" id="UP001597083">
    <property type="component" value="Unassembled WGS sequence"/>
</dbReference>
<dbReference type="InterPro" id="IPR010982">
    <property type="entry name" value="Lambda_DNA-bd_dom_sf"/>
</dbReference>
<protein>
    <submittedName>
        <fullName evidence="2">Helix-turn-helix domain-containing protein</fullName>
    </submittedName>
</protein>
<comment type="caution">
    <text evidence="2">The sequence shown here is derived from an EMBL/GenBank/DDBJ whole genome shotgun (WGS) entry which is preliminary data.</text>
</comment>
<evidence type="ECO:0000259" key="1">
    <source>
        <dbReference type="PROSITE" id="PS50943"/>
    </source>
</evidence>
<dbReference type="SUPFAM" id="SSF47413">
    <property type="entry name" value="lambda repressor-like DNA-binding domains"/>
    <property type="match status" value="1"/>
</dbReference>
<dbReference type="PROSITE" id="PS50943">
    <property type="entry name" value="HTH_CROC1"/>
    <property type="match status" value="1"/>
</dbReference>
<sequence length="284" mass="32190">MATARGGTLRSQWLGQQLRELRDAQGVLLKEAAEYLQRDPATISRYETGFYPIRRPDLLALLDLYRVSDPQRREALLKLSQDVWQKGWWDGYAQDVAGSMIDFVWLETHATHIMSFAAIVVPGLLQTPAYAAKILRINEPDATPEQIERWLELRMARQRVLDDENPPRLSVILDEAVLHREIGSPEIMASQLTHLAEYAAKPHLDISVVPFRARTPAGTYGSFEIFELPDPFPEVAYTETMAGALYLESPDAERFLRTYDGHKTVALKPAASTELISAMAEKWR</sequence>
<name>A0ABW3CTE5_9ACTN</name>
<reference evidence="3" key="1">
    <citation type="journal article" date="2019" name="Int. J. Syst. Evol. Microbiol.">
        <title>The Global Catalogue of Microorganisms (GCM) 10K type strain sequencing project: providing services to taxonomists for standard genome sequencing and annotation.</title>
        <authorList>
            <consortium name="The Broad Institute Genomics Platform"/>
            <consortium name="The Broad Institute Genome Sequencing Center for Infectious Disease"/>
            <person name="Wu L."/>
            <person name="Ma J."/>
        </authorList>
    </citation>
    <scope>NUCLEOTIDE SEQUENCE [LARGE SCALE GENOMIC DNA]</scope>
    <source>
        <strain evidence="3">JCM 31696</strain>
    </source>
</reference>
<evidence type="ECO:0000313" key="2">
    <source>
        <dbReference type="EMBL" id="MFD0857289.1"/>
    </source>
</evidence>
<feature type="domain" description="HTH cro/C1-type" evidence="1">
    <location>
        <begin position="18"/>
        <end position="72"/>
    </location>
</feature>
<dbReference type="Pfam" id="PF19054">
    <property type="entry name" value="DUF5753"/>
    <property type="match status" value="1"/>
</dbReference>
<gene>
    <name evidence="2" type="ORF">ACFQ07_34110</name>
</gene>
<dbReference type="InterPro" id="IPR043917">
    <property type="entry name" value="DUF5753"/>
</dbReference>
<evidence type="ECO:0000313" key="3">
    <source>
        <dbReference type="Proteomes" id="UP001597083"/>
    </source>
</evidence>
<dbReference type="Gene3D" id="1.10.260.40">
    <property type="entry name" value="lambda repressor-like DNA-binding domains"/>
    <property type="match status" value="1"/>
</dbReference>
<organism evidence="2 3">
    <name type="scientific">Actinomadura adrarensis</name>
    <dbReference type="NCBI Taxonomy" id="1819600"/>
    <lineage>
        <taxon>Bacteria</taxon>
        <taxon>Bacillati</taxon>
        <taxon>Actinomycetota</taxon>
        <taxon>Actinomycetes</taxon>
        <taxon>Streptosporangiales</taxon>
        <taxon>Thermomonosporaceae</taxon>
        <taxon>Actinomadura</taxon>
    </lineage>
</organism>
<keyword evidence="3" id="KW-1185">Reference proteome</keyword>
<dbReference type="InterPro" id="IPR001387">
    <property type="entry name" value="Cro/C1-type_HTH"/>
</dbReference>
<dbReference type="SMART" id="SM00530">
    <property type="entry name" value="HTH_XRE"/>
    <property type="match status" value="1"/>
</dbReference>
<proteinExistence type="predicted"/>
<dbReference type="Pfam" id="PF13560">
    <property type="entry name" value="HTH_31"/>
    <property type="match status" value="1"/>
</dbReference>
<accession>A0ABW3CTE5</accession>
<dbReference type="CDD" id="cd00093">
    <property type="entry name" value="HTH_XRE"/>
    <property type="match status" value="1"/>
</dbReference>
<dbReference type="EMBL" id="JBHTIR010004398">
    <property type="protein sequence ID" value="MFD0857289.1"/>
    <property type="molecule type" value="Genomic_DNA"/>
</dbReference>